<proteinExistence type="predicted"/>
<name>A0A8H7Z7M3_AJECA</name>
<gene>
    <name evidence="2" type="ORF">I7I52_00285</name>
</gene>
<evidence type="ECO:0000256" key="1">
    <source>
        <dbReference type="SAM" id="MobiDB-lite"/>
    </source>
</evidence>
<accession>A0A8H7Z7M3</accession>
<reference evidence="2 3" key="1">
    <citation type="submission" date="2021-01" db="EMBL/GenBank/DDBJ databases">
        <title>Chromosome-level genome assembly of a human fungal pathogen reveals clustering of transcriptionally co-regulated genes.</title>
        <authorList>
            <person name="Voorhies M."/>
            <person name="Cohen S."/>
            <person name="Shea T.P."/>
            <person name="Petrus S."/>
            <person name="Munoz J.F."/>
            <person name="Poplawski S."/>
            <person name="Goldman W.E."/>
            <person name="Michael T."/>
            <person name="Cuomo C.A."/>
            <person name="Sil A."/>
            <person name="Beyhan S."/>
        </authorList>
    </citation>
    <scope>NUCLEOTIDE SEQUENCE [LARGE SCALE GENOMIC DNA]</scope>
    <source>
        <strain evidence="2 3">G184AR</strain>
    </source>
</reference>
<organism evidence="2 3">
    <name type="scientific">Ajellomyces capsulatus</name>
    <name type="common">Darling's disease fungus</name>
    <name type="synonym">Histoplasma capsulatum</name>
    <dbReference type="NCBI Taxonomy" id="5037"/>
    <lineage>
        <taxon>Eukaryota</taxon>
        <taxon>Fungi</taxon>
        <taxon>Dikarya</taxon>
        <taxon>Ascomycota</taxon>
        <taxon>Pezizomycotina</taxon>
        <taxon>Eurotiomycetes</taxon>
        <taxon>Eurotiomycetidae</taxon>
        <taxon>Onygenales</taxon>
        <taxon>Ajellomycetaceae</taxon>
        <taxon>Histoplasma</taxon>
    </lineage>
</organism>
<dbReference type="EMBL" id="JAEVHI010000001">
    <property type="protein sequence ID" value="KAG5302594.1"/>
    <property type="molecule type" value="Genomic_DNA"/>
</dbReference>
<feature type="region of interest" description="Disordered" evidence="1">
    <location>
        <begin position="12"/>
        <end position="47"/>
    </location>
</feature>
<evidence type="ECO:0000313" key="3">
    <source>
        <dbReference type="Proteomes" id="UP000670092"/>
    </source>
</evidence>
<dbReference type="OrthoDB" id="10537332at2759"/>
<protein>
    <submittedName>
        <fullName evidence="2">Uncharacterized protein</fullName>
    </submittedName>
</protein>
<dbReference type="Proteomes" id="UP000670092">
    <property type="component" value="Unassembled WGS sequence"/>
</dbReference>
<sequence length="88" mass="9701">MFTTTIARQLLGASSLPPSPPLLGVGKRTSKPQGMKASFIPSKGGKTQAQHSVAGASRNMQLGQDRAKVRSHIIHYVAIKRYHRRYHH</sequence>
<comment type="caution">
    <text evidence="2">The sequence shown here is derived from an EMBL/GenBank/DDBJ whole genome shotgun (WGS) entry which is preliminary data.</text>
</comment>
<evidence type="ECO:0000313" key="2">
    <source>
        <dbReference type="EMBL" id="KAG5302594.1"/>
    </source>
</evidence>
<dbReference type="VEuPathDB" id="FungiDB:I7I52_00285"/>
<dbReference type="AlphaFoldDB" id="A0A8H7Z7M3"/>